<comment type="similarity">
    <text evidence="1">Belongs to the NAD(P)-dependent epimerase/dehydratase family.</text>
</comment>
<dbReference type="Gene3D" id="3.40.50.720">
    <property type="entry name" value="NAD(P)-binding Rossmann-like Domain"/>
    <property type="match status" value="1"/>
</dbReference>
<accession>X0S913</accession>
<dbReference type="AlphaFoldDB" id="X0S913"/>
<evidence type="ECO:0000259" key="2">
    <source>
        <dbReference type="Pfam" id="PF01370"/>
    </source>
</evidence>
<protein>
    <recommendedName>
        <fullName evidence="2">NAD-dependent epimerase/dehydratase domain-containing protein</fullName>
    </recommendedName>
</protein>
<gene>
    <name evidence="3" type="ORF">S01H1_05201</name>
</gene>
<name>X0S913_9ZZZZ</name>
<dbReference type="EMBL" id="BARS01002713">
    <property type="protein sequence ID" value="GAF71686.1"/>
    <property type="molecule type" value="Genomic_DNA"/>
</dbReference>
<dbReference type="Pfam" id="PF01370">
    <property type="entry name" value="Epimerase"/>
    <property type="match status" value="1"/>
</dbReference>
<comment type="caution">
    <text evidence="3">The sequence shown here is derived from an EMBL/GenBank/DDBJ whole genome shotgun (WGS) entry which is preliminary data.</text>
</comment>
<sequence>AEQSGLSVAALRYPNIYGPGQSGTRSTGVIAIFMHQMLRGLPVTIYGDGSASYQYLYIDDLIRAHDAVLPWFDTGTPSFTLCNLNGFPATIFDLISRVRQCVPAWTKTPNFGYPRPGEQQLISMVGDSAEKAFGWAPGVDLSTGIGHVADAARKLYDEEKAAVAAEDGDS</sequence>
<feature type="non-terminal residue" evidence="3">
    <location>
        <position position="1"/>
    </location>
</feature>
<proteinExistence type="inferred from homology"/>
<dbReference type="InterPro" id="IPR036291">
    <property type="entry name" value="NAD(P)-bd_dom_sf"/>
</dbReference>
<evidence type="ECO:0000256" key="1">
    <source>
        <dbReference type="ARBA" id="ARBA00007637"/>
    </source>
</evidence>
<reference evidence="3" key="1">
    <citation type="journal article" date="2014" name="Front. Microbiol.">
        <title>High frequency of phylogenetically diverse reductive dehalogenase-homologous genes in deep subseafloor sedimentary metagenomes.</title>
        <authorList>
            <person name="Kawai M."/>
            <person name="Futagami T."/>
            <person name="Toyoda A."/>
            <person name="Takaki Y."/>
            <person name="Nishi S."/>
            <person name="Hori S."/>
            <person name="Arai W."/>
            <person name="Tsubouchi T."/>
            <person name="Morono Y."/>
            <person name="Uchiyama I."/>
            <person name="Ito T."/>
            <person name="Fujiyama A."/>
            <person name="Inagaki F."/>
            <person name="Takami H."/>
        </authorList>
    </citation>
    <scope>NUCLEOTIDE SEQUENCE</scope>
    <source>
        <strain evidence="3">Expedition CK06-06</strain>
    </source>
</reference>
<evidence type="ECO:0000313" key="3">
    <source>
        <dbReference type="EMBL" id="GAF71686.1"/>
    </source>
</evidence>
<dbReference type="PANTHER" id="PTHR43000">
    <property type="entry name" value="DTDP-D-GLUCOSE 4,6-DEHYDRATASE-RELATED"/>
    <property type="match status" value="1"/>
</dbReference>
<dbReference type="SUPFAM" id="SSF51735">
    <property type="entry name" value="NAD(P)-binding Rossmann-fold domains"/>
    <property type="match status" value="1"/>
</dbReference>
<feature type="domain" description="NAD-dependent epimerase/dehydratase" evidence="2">
    <location>
        <begin position="2"/>
        <end position="75"/>
    </location>
</feature>
<dbReference type="InterPro" id="IPR001509">
    <property type="entry name" value="Epimerase_deHydtase"/>
</dbReference>
<organism evidence="3">
    <name type="scientific">marine sediment metagenome</name>
    <dbReference type="NCBI Taxonomy" id="412755"/>
    <lineage>
        <taxon>unclassified sequences</taxon>
        <taxon>metagenomes</taxon>
        <taxon>ecological metagenomes</taxon>
    </lineage>
</organism>